<evidence type="ECO:0000256" key="2">
    <source>
        <dbReference type="ARBA" id="ARBA00022723"/>
    </source>
</evidence>
<comment type="caution">
    <text evidence="6">The sequence shown here is derived from an EMBL/GenBank/DDBJ whole genome shotgun (WGS) entry which is preliminary data.</text>
</comment>
<keyword evidence="7" id="KW-1185">Reference proteome</keyword>
<evidence type="ECO:0000256" key="4">
    <source>
        <dbReference type="ARBA" id="ARBA00022833"/>
    </source>
</evidence>
<dbReference type="SUPFAM" id="SSF56281">
    <property type="entry name" value="Metallo-hydrolase/oxidoreductase"/>
    <property type="match status" value="1"/>
</dbReference>
<dbReference type="AlphaFoldDB" id="A0AAP2GG40"/>
<dbReference type="GO" id="GO:0016787">
    <property type="term" value="F:hydrolase activity"/>
    <property type="evidence" value="ECO:0007669"/>
    <property type="project" value="UniProtKB-KW"/>
</dbReference>
<dbReference type="Proteomes" id="UP001319180">
    <property type="component" value="Unassembled WGS sequence"/>
</dbReference>
<evidence type="ECO:0000313" key="6">
    <source>
        <dbReference type="EMBL" id="MBT1690139.1"/>
    </source>
</evidence>
<organism evidence="6 7">
    <name type="scientific">Dawidia soli</name>
    <dbReference type="NCBI Taxonomy" id="2782352"/>
    <lineage>
        <taxon>Bacteria</taxon>
        <taxon>Pseudomonadati</taxon>
        <taxon>Bacteroidota</taxon>
        <taxon>Cytophagia</taxon>
        <taxon>Cytophagales</taxon>
        <taxon>Chryseotaleaceae</taxon>
        <taxon>Dawidia</taxon>
    </lineage>
</organism>
<dbReference type="PANTHER" id="PTHR46233:SF3">
    <property type="entry name" value="HYDROXYACYLGLUTATHIONE HYDROLASE GLOC"/>
    <property type="match status" value="1"/>
</dbReference>
<evidence type="ECO:0000259" key="5">
    <source>
        <dbReference type="SMART" id="SM00849"/>
    </source>
</evidence>
<feature type="domain" description="Metallo-beta-lactamase" evidence="5">
    <location>
        <begin position="13"/>
        <end position="195"/>
    </location>
</feature>
<accession>A0AAP2GG40</accession>
<sequence length="218" mass="24407">MLQIHSFVFNPLQENTYVLADETKECVIIDPGCYDAEERYELADLIETNGLTVKMLLNTHCHVDHVLGNAFVKETYRTKLYIHPTETAVLQSVKVYAPHYGIFQYAEAEPDAFFQEGENLVFGNQQLQVLFVPGHSPGHVAFYHAAQKVLIGGDVLFRNSIGRTDLPGGNFDTLIHSIHEKLFTLADDVTVYPGHGPETTIGYEKRTNPFVGVSSPRP</sequence>
<dbReference type="CDD" id="cd06262">
    <property type="entry name" value="metallo-hydrolase-like_MBL-fold"/>
    <property type="match status" value="1"/>
</dbReference>
<comment type="cofactor">
    <cofactor evidence="1">
        <name>Zn(2+)</name>
        <dbReference type="ChEBI" id="CHEBI:29105"/>
    </cofactor>
</comment>
<keyword evidence="3" id="KW-0378">Hydrolase</keyword>
<evidence type="ECO:0000256" key="1">
    <source>
        <dbReference type="ARBA" id="ARBA00001947"/>
    </source>
</evidence>
<dbReference type="GO" id="GO:0046872">
    <property type="term" value="F:metal ion binding"/>
    <property type="evidence" value="ECO:0007669"/>
    <property type="project" value="UniProtKB-KW"/>
</dbReference>
<evidence type="ECO:0000256" key="3">
    <source>
        <dbReference type="ARBA" id="ARBA00022801"/>
    </source>
</evidence>
<protein>
    <submittedName>
        <fullName evidence="6">MBL fold metallo-hydrolase</fullName>
    </submittedName>
</protein>
<dbReference type="Gene3D" id="3.60.15.10">
    <property type="entry name" value="Ribonuclease Z/Hydroxyacylglutathione hydrolase-like"/>
    <property type="match status" value="1"/>
</dbReference>
<dbReference type="Pfam" id="PF00753">
    <property type="entry name" value="Lactamase_B"/>
    <property type="match status" value="1"/>
</dbReference>
<keyword evidence="2" id="KW-0479">Metal-binding</keyword>
<evidence type="ECO:0000313" key="7">
    <source>
        <dbReference type="Proteomes" id="UP001319180"/>
    </source>
</evidence>
<name>A0AAP2GG40_9BACT</name>
<dbReference type="RefSeq" id="WP_254093358.1">
    <property type="nucleotide sequence ID" value="NZ_JAHESC010000056.1"/>
</dbReference>
<dbReference type="InterPro" id="IPR051453">
    <property type="entry name" value="MBL_Glyoxalase_II"/>
</dbReference>
<gene>
    <name evidence="6" type="ORF">KK078_26480</name>
</gene>
<reference evidence="6 7" key="1">
    <citation type="submission" date="2021-05" db="EMBL/GenBank/DDBJ databases">
        <title>A Polyphasic approach of four new species of the genus Ohtaekwangia: Ohtaekwangia histidinii sp. nov., Ohtaekwangia cretensis sp. nov., Ohtaekwangia indiensis sp. nov., Ohtaekwangia reichenbachii sp. nov. from diverse environment.</title>
        <authorList>
            <person name="Octaviana S."/>
        </authorList>
    </citation>
    <scope>NUCLEOTIDE SEQUENCE [LARGE SCALE GENOMIC DNA]</scope>
    <source>
        <strain evidence="6 7">PWU37</strain>
    </source>
</reference>
<dbReference type="SMART" id="SM00849">
    <property type="entry name" value="Lactamase_B"/>
    <property type="match status" value="1"/>
</dbReference>
<dbReference type="InterPro" id="IPR001279">
    <property type="entry name" value="Metallo-B-lactamas"/>
</dbReference>
<keyword evidence="4" id="KW-0862">Zinc</keyword>
<dbReference type="PANTHER" id="PTHR46233">
    <property type="entry name" value="HYDROXYACYLGLUTATHIONE HYDROLASE GLOC"/>
    <property type="match status" value="1"/>
</dbReference>
<proteinExistence type="predicted"/>
<dbReference type="EMBL" id="JAHESC010000056">
    <property type="protein sequence ID" value="MBT1690139.1"/>
    <property type="molecule type" value="Genomic_DNA"/>
</dbReference>
<dbReference type="InterPro" id="IPR036866">
    <property type="entry name" value="RibonucZ/Hydroxyglut_hydro"/>
</dbReference>